<dbReference type="AlphaFoldDB" id="A0A3S4BBA8"/>
<evidence type="ECO:0000256" key="1">
    <source>
        <dbReference type="ARBA" id="ARBA00000822"/>
    </source>
</evidence>
<reference evidence="22 23" key="1">
    <citation type="submission" date="2018-04" db="EMBL/GenBank/DDBJ databases">
        <authorList>
            <person name="Huttner S."/>
            <person name="Dainat J."/>
        </authorList>
    </citation>
    <scope>NUCLEOTIDE SEQUENCE [LARGE SCALE GENOMIC DNA]</scope>
</reference>
<feature type="chain" id="PRO_5018656777" description="Crh-like protein" evidence="20">
    <location>
        <begin position="21"/>
        <end position="381"/>
    </location>
</feature>
<dbReference type="EC" id="3.2.-.-" evidence="16"/>
<dbReference type="InterPro" id="IPR017168">
    <property type="entry name" value="CHR-like"/>
</dbReference>
<keyword evidence="10 18" id="KW-1015">Disulfide bond</keyword>
<keyword evidence="9 16" id="KW-0472">Membrane</keyword>
<comment type="catalytic activity">
    <reaction evidence="1">
        <text>Random endo-hydrolysis of N-acetyl-beta-D-glucosaminide (1-&gt;4)-beta-linkages in chitin and chitodextrins.</text>
        <dbReference type="EC" id="3.2.1.14"/>
    </reaction>
</comment>
<feature type="active site" description="Proton donor" evidence="17">
    <location>
        <position position="126"/>
    </location>
</feature>
<comment type="similarity">
    <text evidence="15">Belongs to the glycosyl hydrolase 16 family. CRH1 subfamily.</text>
</comment>
<dbReference type="GO" id="GO:0005975">
    <property type="term" value="P:carbohydrate metabolic process"/>
    <property type="evidence" value="ECO:0007669"/>
    <property type="project" value="InterPro"/>
</dbReference>
<feature type="compositionally biased region" description="Polar residues" evidence="19">
    <location>
        <begin position="324"/>
        <end position="342"/>
    </location>
</feature>
<dbReference type="InterPro" id="IPR050546">
    <property type="entry name" value="Glycosyl_Hydrlase_16"/>
</dbReference>
<evidence type="ECO:0000256" key="4">
    <source>
        <dbReference type="ARBA" id="ARBA00022622"/>
    </source>
</evidence>
<dbReference type="Proteomes" id="UP000289323">
    <property type="component" value="Unassembled WGS sequence"/>
</dbReference>
<evidence type="ECO:0000259" key="21">
    <source>
        <dbReference type="PROSITE" id="PS51762"/>
    </source>
</evidence>
<evidence type="ECO:0000256" key="8">
    <source>
        <dbReference type="ARBA" id="ARBA00022801"/>
    </source>
</evidence>
<dbReference type="CDD" id="cd02183">
    <property type="entry name" value="GH16_fungal_CRH1_transglycosylase"/>
    <property type="match status" value="1"/>
</dbReference>
<evidence type="ECO:0000256" key="16">
    <source>
        <dbReference type="PIRNR" id="PIRNR037299"/>
    </source>
</evidence>
<evidence type="ECO:0000256" key="3">
    <source>
        <dbReference type="ARBA" id="ARBA00004589"/>
    </source>
</evidence>
<dbReference type="Pfam" id="PF00722">
    <property type="entry name" value="Glyco_hydro_16"/>
    <property type="match status" value="1"/>
</dbReference>
<dbReference type="PIRSF" id="PIRSF037299">
    <property type="entry name" value="Glycosidase_CRH1_prd"/>
    <property type="match status" value="1"/>
</dbReference>
<feature type="region of interest" description="Disordered" evidence="19">
    <location>
        <begin position="282"/>
        <end position="350"/>
    </location>
</feature>
<evidence type="ECO:0000256" key="12">
    <source>
        <dbReference type="ARBA" id="ARBA00023288"/>
    </source>
</evidence>
<keyword evidence="12" id="KW-0449">Lipoprotein</keyword>
<keyword evidence="5" id="KW-0328">Glycosyltransferase</keyword>
<name>A0A3S4BBA8_9PEZI</name>
<dbReference type="GO" id="GO:0031505">
    <property type="term" value="P:fungal-type cell wall organization"/>
    <property type="evidence" value="ECO:0007669"/>
    <property type="project" value="TreeGrafter"/>
</dbReference>
<evidence type="ECO:0000256" key="9">
    <source>
        <dbReference type="ARBA" id="ARBA00023136"/>
    </source>
</evidence>
<evidence type="ECO:0000256" key="20">
    <source>
        <dbReference type="SAM" id="SignalP"/>
    </source>
</evidence>
<dbReference type="PANTHER" id="PTHR10963">
    <property type="entry name" value="GLYCOSYL HYDROLASE-RELATED"/>
    <property type="match status" value="1"/>
</dbReference>
<dbReference type="InterPro" id="IPR013320">
    <property type="entry name" value="ConA-like_dom_sf"/>
</dbReference>
<accession>A0A3S4BBA8</accession>
<dbReference type="GO" id="GO:0016757">
    <property type="term" value="F:glycosyltransferase activity"/>
    <property type="evidence" value="ECO:0007669"/>
    <property type="project" value="UniProtKB-KW"/>
</dbReference>
<keyword evidence="8 16" id="KW-0378">Hydrolase</keyword>
<evidence type="ECO:0000313" key="22">
    <source>
        <dbReference type="EMBL" id="SPQ26987.1"/>
    </source>
</evidence>
<evidence type="ECO:0000256" key="13">
    <source>
        <dbReference type="ARBA" id="ARBA00023295"/>
    </source>
</evidence>
<evidence type="ECO:0000256" key="7">
    <source>
        <dbReference type="ARBA" id="ARBA00022729"/>
    </source>
</evidence>
<proteinExistence type="inferred from homology"/>
<keyword evidence="6" id="KW-0808">Transferase</keyword>
<keyword evidence="11" id="KW-0325">Glycoprotein</keyword>
<dbReference type="PANTHER" id="PTHR10963:SF68">
    <property type="entry name" value="GLYCOSIDASE CRH1-RELATED"/>
    <property type="match status" value="1"/>
</dbReference>
<feature type="signal peptide" evidence="20">
    <location>
        <begin position="1"/>
        <end position="20"/>
    </location>
</feature>
<evidence type="ECO:0000256" key="17">
    <source>
        <dbReference type="PIRSR" id="PIRSR037299-1"/>
    </source>
</evidence>
<keyword evidence="14" id="KW-0961">Cell wall biogenesis/degradation</keyword>
<dbReference type="InterPro" id="IPR000757">
    <property type="entry name" value="Beta-glucanase-like"/>
</dbReference>
<dbReference type="GO" id="GO:0009277">
    <property type="term" value="C:fungal-type cell wall"/>
    <property type="evidence" value="ECO:0007669"/>
    <property type="project" value="TreeGrafter"/>
</dbReference>
<evidence type="ECO:0000313" key="23">
    <source>
        <dbReference type="Proteomes" id="UP000289323"/>
    </source>
</evidence>
<sequence>MFSKFLTATTVALAASLVSAQTHSDCDPTKKDGCPHDKAVGAQIVDIDFRKGASSFFKAADGTDLKYDSGLGAVFTINKETDAPTITSNQYIFFGQVDVTVRASQGVGVVTSFVLQSDDLDEIDWEWLGGDATQVQTNYFSKGCTDTYDRGGFSPVSDPINNFHTYTIRWTPEKLDWIIDGAVVRTLTNSGLSGCSGYPQTPMQIKLGTWVGGRSDAPEGTIQWAGGLTDFSKAPFYGYYQSIRIQDYMGGQGATSASEYYYGDKSGTWQSIKIVNGSSTGSATIASSTTTTTKPTTTAKPTTTSSTSKHTSTATTLTTVSPTRIATNNGTATTSPAGSSDKPTATTATTVPTASQTGAAVKVAGNLVAAGAAALLGFLAL</sequence>
<comment type="subcellular location">
    <subcellularLocation>
        <location evidence="2">Cell envelope</location>
    </subcellularLocation>
    <subcellularLocation>
        <location evidence="3">Membrane</location>
        <topology evidence="3">Lipid-anchor</topology>
        <topology evidence="3">GPI-anchor</topology>
    </subcellularLocation>
</comment>
<dbReference type="SUPFAM" id="SSF49899">
    <property type="entry name" value="Concanavalin A-like lectins/glucanases"/>
    <property type="match status" value="1"/>
</dbReference>
<keyword evidence="13" id="KW-0326">Glycosidase</keyword>
<evidence type="ECO:0000256" key="6">
    <source>
        <dbReference type="ARBA" id="ARBA00022679"/>
    </source>
</evidence>
<keyword evidence="4" id="KW-0336">GPI-anchor</keyword>
<feature type="active site" description="Nucleophile" evidence="17">
    <location>
        <position position="122"/>
    </location>
</feature>
<dbReference type="Gene3D" id="2.60.120.200">
    <property type="match status" value="1"/>
</dbReference>
<dbReference type="GO" id="GO:0098552">
    <property type="term" value="C:side of membrane"/>
    <property type="evidence" value="ECO:0007669"/>
    <property type="project" value="UniProtKB-KW"/>
</dbReference>
<feature type="disulfide bond" evidence="18">
    <location>
        <begin position="26"/>
        <end position="34"/>
    </location>
</feature>
<gene>
    <name evidence="22" type="ORF">TT172_LOCUS9406</name>
</gene>
<evidence type="ECO:0000256" key="14">
    <source>
        <dbReference type="ARBA" id="ARBA00023316"/>
    </source>
</evidence>
<evidence type="ECO:0000256" key="5">
    <source>
        <dbReference type="ARBA" id="ARBA00022676"/>
    </source>
</evidence>
<organism evidence="22 23">
    <name type="scientific">Thermothielavioides terrestris</name>
    <dbReference type="NCBI Taxonomy" id="2587410"/>
    <lineage>
        <taxon>Eukaryota</taxon>
        <taxon>Fungi</taxon>
        <taxon>Dikarya</taxon>
        <taxon>Ascomycota</taxon>
        <taxon>Pezizomycotina</taxon>
        <taxon>Sordariomycetes</taxon>
        <taxon>Sordariomycetidae</taxon>
        <taxon>Sordariales</taxon>
        <taxon>Chaetomiaceae</taxon>
        <taxon>Thermothielavioides</taxon>
    </lineage>
</organism>
<evidence type="ECO:0000256" key="2">
    <source>
        <dbReference type="ARBA" id="ARBA00004196"/>
    </source>
</evidence>
<dbReference type="GO" id="GO:0008843">
    <property type="term" value="F:endochitinase activity"/>
    <property type="evidence" value="ECO:0007669"/>
    <property type="project" value="UniProtKB-EC"/>
</dbReference>
<evidence type="ECO:0000256" key="11">
    <source>
        <dbReference type="ARBA" id="ARBA00023180"/>
    </source>
</evidence>
<evidence type="ECO:0000256" key="19">
    <source>
        <dbReference type="SAM" id="MobiDB-lite"/>
    </source>
</evidence>
<dbReference type="EMBL" id="OUUZ01000018">
    <property type="protein sequence ID" value="SPQ26987.1"/>
    <property type="molecule type" value="Genomic_DNA"/>
</dbReference>
<dbReference type="PROSITE" id="PS51762">
    <property type="entry name" value="GH16_2"/>
    <property type="match status" value="1"/>
</dbReference>
<evidence type="ECO:0000256" key="18">
    <source>
        <dbReference type="PIRSR" id="PIRSR037299-2"/>
    </source>
</evidence>
<feature type="domain" description="GH16" evidence="21">
    <location>
        <begin position="22"/>
        <end position="240"/>
    </location>
</feature>
<evidence type="ECO:0000256" key="15">
    <source>
        <dbReference type="ARBA" id="ARBA00038074"/>
    </source>
</evidence>
<keyword evidence="7 20" id="KW-0732">Signal</keyword>
<feature type="compositionally biased region" description="Low complexity" evidence="19">
    <location>
        <begin position="282"/>
        <end position="323"/>
    </location>
</feature>
<protein>
    <recommendedName>
        <fullName evidence="16">Crh-like protein</fullName>
        <ecNumber evidence="16">3.2.-.-</ecNumber>
    </recommendedName>
</protein>
<evidence type="ECO:0000256" key="10">
    <source>
        <dbReference type="ARBA" id="ARBA00023157"/>
    </source>
</evidence>